<organism evidence="2 3">
    <name type="scientific">Portunus trituberculatus</name>
    <name type="common">Swimming crab</name>
    <name type="synonym">Neptunus trituberculatus</name>
    <dbReference type="NCBI Taxonomy" id="210409"/>
    <lineage>
        <taxon>Eukaryota</taxon>
        <taxon>Metazoa</taxon>
        <taxon>Ecdysozoa</taxon>
        <taxon>Arthropoda</taxon>
        <taxon>Crustacea</taxon>
        <taxon>Multicrustacea</taxon>
        <taxon>Malacostraca</taxon>
        <taxon>Eumalacostraca</taxon>
        <taxon>Eucarida</taxon>
        <taxon>Decapoda</taxon>
        <taxon>Pleocyemata</taxon>
        <taxon>Brachyura</taxon>
        <taxon>Eubrachyura</taxon>
        <taxon>Portunoidea</taxon>
        <taxon>Portunidae</taxon>
        <taxon>Portuninae</taxon>
        <taxon>Portunus</taxon>
    </lineage>
</organism>
<keyword evidence="3" id="KW-1185">Reference proteome</keyword>
<feature type="region of interest" description="Disordered" evidence="1">
    <location>
        <begin position="21"/>
        <end position="53"/>
    </location>
</feature>
<dbReference type="EMBL" id="VSRR010032578">
    <property type="protein sequence ID" value="MPC71249.1"/>
    <property type="molecule type" value="Genomic_DNA"/>
</dbReference>
<proteinExistence type="predicted"/>
<reference evidence="2 3" key="1">
    <citation type="submission" date="2019-05" db="EMBL/GenBank/DDBJ databases">
        <title>Another draft genome of Portunus trituberculatus and its Hox gene families provides insights of decapod evolution.</title>
        <authorList>
            <person name="Jeong J.-H."/>
            <person name="Song I."/>
            <person name="Kim S."/>
            <person name="Choi T."/>
            <person name="Kim D."/>
            <person name="Ryu S."/>
            <person name="Kim W."/>
        </authorList>
    </citation>
    <scope>NUCLEOTIDE SEQUENCE [LARGE SCALE GENOMIC DNA]</scope>
    <source>
        <tissue evidence="2">Muscle</tissue>
    </source>
</reference>
<evidence type="ECO:0000256" key="1">
    <source>
        <dbReference type="SAM" id="MobiDB-lite"/>
    </source>
</evidence>
<evidence type="ECO:0000313" key="3">
    <source>
        <dbReference type="Proteomes" id="UP000324222"/>
    </source>
</evidence>
<dbReference type="Proteomes" id="UP000324222">
    <property type="component" value="Unassembled WGS sequence"/>
</dbReference>
<name>A0A5B7HNE1_PORTR</name>
<sequence length="53" mass="5706">MKKSRNSELVEGMLARTLSLSKEISGEGKGHGRPTLGMTHLSRQAVKPTNPTS</sequence>
<protein>
    <submittedName>
        <fullName evidence="2">Uncharacterized protein</fullName>
    </submittedName>
</protein>
<gene>
    <name evidence="2" type="ORF">E2C01_065521</name>
</gene>
<dbReference type="AlphaFoldDB" id="A0A5B7HNE1"/>
<comment type="caution">
    <text evidence="2">The sequence shown here is derived from an EMBL/GenBank/DDBJ whole genome shotgun (WGS) entry which is preliminary data.</text>
</comment>
<accession>A0A5B7HNE1</accession>
<evidence type="ECO:0000313" key="2">
    <source>
        <dbReference type="EMBL" id="MPC71249.1"/>
    </source>
</evidence>